<reference evidence="1 2" key="1">
    <citation type="submission" date="2018-04" db="EMBL/GenBank/DDBJ databases">
        <authorList>
            <person name="Eckel V.P."/>
            <person name="Vogel R.F."/>
        </authorList>
    </citation>
    <scope>NUCLEOTIDE SEQUENCE [LARGE SCALE GENOMIC DNA]</scope>
    <source>
        <strain evidence="2">TMW 2.1764</strain>
    </source>
</reference>
<keyword evidence="2" id="KW-1185">Reference proteome</keyword>
<gene>
    <name evidence="1" type="ORF">DDE84_01115</name>
</gene>
<dbReference type="AlphaFoldDB" id="A0A5N6SBD2"/>
<dbReference type="EMBL" id="QDAG01000001">
    <property type="protein sequence ID" value="KAE8130207.1"/>
    <property type="molecule type" value="Genomic_DNA"/>
</dbReference>
<protein>
    <submittedName>
        <fullName evidence="1">Uncharacterized protein</fullName>
    </submittedName>
</protein>
<dbReference type="OrthoDB" id="3194419at2"/>
<evidence type="ECO:0000313" key="1">
    <source>
        <dbReference type="EMBL" id="KAE8130207.1"/>
    </source>
</evidence>
<evidence type="ECO:0000313" key="2">
    <source>
        <dbReference type="Proteomes" id="UP000325415"/>
    </source>
</evidence>
<dbReference type="Proteomes" id="UP000325415">
    <property type="component" value="Unassembled WGS sequence"/>
</dbReference>
<sequence length="412" mass="45410">MTWHHYLTEARTGLITKEIDIPSFSGSMTVSSFGFSTTEKGTGTDGENSLTLPFSQFDQHDEYGNIISRATPSEINALIGMGRAGQATTWSYDGCANPLGIPILWGALADREDHWLDTTFSLSCTMDLLDSRLAVRDGAYHDGTSTDTLSWQGLSLRGLAAELGSLATEQKNYGQLPIRWNYRGEQGNHQRNSYSAWNIQNLNIKTLLTNLSNTENGPDMGFRPTWADNTHIINDFIAASDGDIYLAASKTPPTFTVSPYGGTLEVTSLSWLPPIQRWYGTGAGTDASTITALAEDISQLSSKNDPPILYEATYSDTDITDQQLLKSKLLARLAARKQPIAQLTGTVNLDDQMPNGQPIHPLGSFWPGERINADINGFRTLSDDRYPLRLMEIDFNQSHNVTLKTDVFMPDI</sequence>
<comment type="caution">
    <text evidence="1">The sequence shown here is derived from an EMBL/GenBank/DDBJ whole genome shotgun (WGS) entry which is preliminary data.</text>
</comment>
<dbReference type="RefSeq" id="WP_152579900.1">
    <property type="nucleotide sequence ID" value="NZ_QDAG01000001.1"/>
</dbReference>
<accession>A0A5N6SBD2</accession>
<name>A0A5N6SBD2_9BIFI</name>
<dbReference type="GeneID" id="78126304"/>
<proteinExistence type="predicted"/>
<organism evidence="1 2">
    <name type="scientific">Bifidobacterium tibiigranuli</name>
    <dbReference type="NCBI Taxonomy" id="2172043"/>
    <lineage>
        <taxon>Bacteria</taxon>
        <taxon>Bacillati</taxon>
        <taxon>Actinomycetota</taxon>
        <taxon>Actinomycetes</taxon>
        <taxon>Bifidobacteriales</taxon>
        <taxon>Bifidobacteriaceae</taxon>
        <taxon>Bifidobacterium</taxon>
    </lineage>
</organism>